<organism evidence="1 2">
    <name type="scientific">Jimgerdemannia flammicorona</name>
    <dbReference type="NCBI Taxonomy" id="994334"/>
    <lineage>
        <taxon>Eukaryota</taxon>
        <taxon>Fungi</taxon>
        <taxon>Fungi incertae sedis</taxon>
        <taxon>Mucoromycota</taxon>
        <taxon>Mucoromycotina</taxon>
        <taxon>Endogonomycetes</taxon>
        <taxon>Endogonales</taxon>
        <taxon>Endogonaceae</taxon>
        <taxon>Jimgerdemannia</taxon>
    </lineage>
</organism>
<dbReference type="AlphaFoldDB" id="A0A433QL71"/>
<keyword evidence="2" id="KW-1185">Reference proteome</keyword>
<reference evidence="1 2" key="1">
    <citation type="journal article" date="2018" name="New Phytol.">
        <title>Phylogenomics of Endogonaceae and evolution of mycorrhizas within Mucoromycota.</title>
        <authorList>
            <person name="Chang Y."/>
            <person name="Desiro A."/>
            <person name="Na H."/>
            <person name="Sandor L."/>
            <person name="Lipzen A."/>
            <person name="Clum A."/>
            <person name="Barry K."/>
            <person name="Grigoriev I.V."/>
            <person name="Martin F.M."/>
            <person name="Stajich J.E."/>
            <person name="Smith M.E."/>
            <person name="Bonito G."/>
            <person name="Spatafora J.W."/>
        </authorList>
    </citation>
    <scope>NUCLEOTIDE SEQUENCE [LARGE SCALE GENOMIC DNA]</scope>
    <source>
        <strain evidence="1 2">AD002</strain>
    </source>
</reference>
<evidence type="ECO:0000313" key="2">
    <source>
        <dbReference type="Proteomes" id="UP000274822"/>
    </source>
</evidence>
<name>A0A433QL71_9FUNG</name>
<sequence>MHEFCTWSRVHHSTGTKVKITRQVGSRGQALRLRCRRFRSKRHRWVPEHFRGGRAGPEKKR</sequence>
<protein>
    <submittedName>
        <fullName evidence="1">Uncharacterized protein</fullName>
    </submittedName>
</protein>
<gene>
    <name evidence="1" type="ORF">BC938DRAFT_479264</name>
</gene>
<proteinExistence type="predicted"/>
<accession>A0A433QL71</accession>
<evidence type="ECO:0000313" key="1">
    <source>
        <dbReference type="EMBL" id="RUS30543.1"/>
    </source>
</evidence>
<dbReference type="EMBL" id="RBNJ01003776">
    <property type="protein sequence ID" value="RUS30543.1"/>
    <property type="molecule type" value="Genomic_DNA"/>
</dbReference>
<comment type="caution">
    <text evidence="1">The sequence shown here is derived from an EMBL/GenBank/DDBJ whole genome shotgun (WGS) entry which is preliminary data.</text>
</comment>
<dbReference type="Proteomes" id="UP000274822">
    <property type="component" value="Unassembled WGS sequence"/>
</dbReference>